<feature type="transmembrane region" description="Helical" evidence="7">
    <location>
        <begin position="282"/>
        <end position="302"/>
    </location>
</feature>
<evidence type="ECO:0000313" key="10">
    <source>
        <dbReference type="Proteomes" id="UP000280960"/>
    </source>
</evidence>
<feature type="transmembrane region" description="Helical" evidence="7">
    <location>
        <begin position="314"/>
        <end position="347"/>
    </location>
</feature>
<gene>
    <name evidence="9" type="ORF">D2962_02070</name>
</gene>
<proteinExistence type="predicted"/>
<keyword evidence="2" id="KW-0813">Transport</keyword>
<evidence type="ECO:0000313" key="9">
    <source>
        <dbReference type="EMBL" id="AYO29554.1"/>
    </source>
</evidence>
<keyword evidence="6 7" id="KW-0472">Membrane</keyword>
<dbReference type="Pfam" id="PF07690">
    <property type="entry name" value="MFS_1"/>
    <property type="match status" value="1"/>
</dbReference>
<dbReference type="EMBL" id="CP033169">
    <property type="protein sequence ID" value="AYO29554.1"/>
    <property type="molecule type" value="Genomic_DNA"/>
</dbReference>
<organism evidence="9 10">
    <name type="scientific">Biomaibacter acetigenes</name>
    <dbReference type="NCBI Taxonomy" id="2316383"/>
    <lineage>
        <taxon>Bacteria</taxon>
        <taxon>Bacillati</taxon>
        <taxon>Bacillota</taxon>
        <taxon>Clostridia</taxon>
        <taxon>Thermosediminibacterales</taxon>
        <taxon>Tepidanaerobacteraceae</taxon>
        <taxon>Biomaibacter</taxon>
    </lineage>
</organism>
<feature type="transmembrane region" description="Helical" evidence="7">
    <location>
        <begin position="404"/>
        <end position="425"/>
    </location>
</feature>
<dbReference type="Gene3D" id="1.20.1250.20">
    <property type="entry name" value="MFS general substrate transporter like domains"/>
    <property type="match status" value="2"/>
</dbReference>
<accession>A0A3G2R253</accession>
<feature type="transmembrane region" description="Helical" evidence="7">
    <location>
        <begin position="15"/>
        <end position="31"/>
    </location>
</feature>
<feature type="transmembrane region" description="Helical" evidence="7">
    <location>
        <begin position="143"/>
        <end position="166"/>
    </location>
</feature>
<sequence length="431" mass="46700">MKEADIIREFFNKRTINLMILLCAGWTLLYTDRTTLYPLLSVIGEKFSLSGTQLGTITSSYFLVYVAMQIPSGMLGDRIGKKRLLTAMYAISGFALLCFGLFTGNYVMMIFLMALHGFGAGAYYPSAYGIMLKTVAPQARATAAAIVNLGMSFGLIIGLATSGPIYLYTRSYGGIFTVLGIITVFMALIYYKALPETDDLAPDEKSSDGKSRIIGLSSHRSNNEITFDELKKTSSFPIAEVLKNKNLMLINLAQFCALYGYWVAVTWGAAFFQKERGIGMELAGLFVAIAGISAIMPSLISGRISDRIGRKKMALLLFPLGALTIFLMAYMHSTLAIISALIAYGIFGKSSWDPIAIAWTGDHAAAMNKDALGTAVGVFNFSGMMSAVVAPMVSGFIRDLTGSLVSAFYVAAIISLLGLFFVSMVDEKPEF</sequence>
<feature type="transmembrane region" description="Helical" evidence="7">
    <location>
        <begin position="249"/>
        <end position="270"/>
    </location>
</feature>
<dbReference type="InterPro" id="IPR036259">
    <property type="entry name" value="MFS_trans_sf"/>
</dbReference>
<dbReference type="GO" id="GO:0022857">
    <property type="term" value="F:transmembrane transporter activity"/>
    <property type="evidence" value="ECO:0007669"/>
    <property type="project" value="InterPro"/>
</dbReference>
<dbReference type="SUPFAM" id="SSF103473">
    <property type="entry name" value="MFS general substrate transporter"/>
    <property type="match status" value="1"/>
</dbReference>
<dbReference type="GO" id="GO:0005886">
    <property type="term" value="C:plasma membrane"/>
    <property type="evidence" value="ECO:0007669"/>
    <property type="project" value="UniProtKB-SubCell"/>
</dbReference>
<dbReference type="RefSeq" id="WP_120767881.1">
    <property type="nucleotide sequence ID" value="NZ_CP033169.1"/>
</dbReference>
<evidence type="ECO:0000256" key="5">
    <source>
        <dbReference type="ARBA" id="ARBA00022989"/>
    </source>
</evidence>
<keyword evidence="4 7" id="KW-0812">Transmembrane</keyword>
<keyword evidence="5 7" id="KW-1133">Transmembrane helix</keyword>
<evidence type="ECO:0000256" key="4">
    <source>
        <dbReference type="ARBA" id="ARBA00022692"/>
    </source>
</evidence>
<evidence type="ECO:0000256" key="7">
    <source>
        <dbReference type="SAM" id="Phobius"/>
    </source>
</evidence>
<name>A0A3G2R253_9FIRM</name>
<evidence type="ECO:0000259" key="8">
    <source>
        <dbReference type="PROSITE" id="PS50850"/>
    </source>
</evidence>
<dbReference type="PROSITE" id="PS50850">
    <property type="entry name" value="MFS"/>
    <property type="match status" value="1"/>
</dbReference>
<reference evidence="9 10" key="1">
    <citation type="submission" date="2018-10" db="EMBL/GenBank/DDBJ databases">
        <authorList>
            <person name="Zhang X."/>
        </authorList>
    </citation>
    <scope>NUCLEOTIDE SEQUENCE [LARGE SCALE GENOMIC DNA]</scope>
    <source>
        <strain evidence="9 10">SK-G1</strain>
    </source>
</reference>
<feature type="transmembrane region" description="Helical" evidence="7">
    <location>
        <begin position="172"/>
        <end position="191"/>
    </location>
</feature>
<feature type="transmembrane region" description="Helical" evidence="7">
    <location>
        <begin position="377"/>
        <end position="397"/>
    </location>
</feature>
<evidence type="ECO:0000256" key="2">
    <source>
        <dbReference type="ARBA" id="ARBA00022448"/>
    </source>
</evidence>
<evidence type="ECO:0000256" key="6">
    <source>
        <dbReference type="ARBA" id="ARBA00023136"/>
    </source>
</evidence>
<dbReference type="PANTHER" id="PTHR43124">
    <property type="entry name" value="PURINE EFFLUX PUMP PBUE"/>
    <property type="match status" value="1"/>
</dbReference>
<feature type="transmembrane region" description="Helical" evidence="7">
    <location>
        <begin position="108"/>
        <end position="131"/>
    </location>
</feature>
<comment type="subcellular location">
    <subcellularLocation>
        <location evidence="1">Cell membrane</location>
        <topology evidence="1">Multi-pass membrane protein</topology>
    </subcellularLocation>
</comment>
<dbReference type="Proteomes" id="UP000280960">
    <property type="component" value="Chromosome"/>
</dbReference>
<dbReference type="KEGG" id="bacg:D2962_02070"/>
<dbReference type="InterPro" id="IPR020846">
    <property type="entry name" value="MFS_dom"/>
</dbReference>
<feature type="domain" description="Major facilitator superfamily (MFS) profile" evidence="8">
    <location>
        <begin position="18"/>
        <end position="430"/>
    </location>
</feature>
<dbReference type="InterPro" id="IPR050189">
    <property type="entry name" value="MFS_Efflux_Transporters"/>
</dbReference>
<dbReference type="PANTHER" id="PTHR43124:SF3">
    <property type="entry name" value="CHLORAMPHENICOL EFFLUX PUMP RV0191"/>
    <property type="match status" value="1"/>
</dbReference>
<dbReference type="InterPro" id="IPR011701">
    <property type="entry name" value="MFS"/>
</dbReference>
<evidence type="ECO:0000256" key="3">
    <source>
        <dbReference type="ARBA" id="ARBA00022475"/>
    </source>
</evidence>
<dbReference type="AlphaFoldDB" id="A0A3G2R253"/>
<protein>
    <submittedName>
        <fullName evidence="9">MFS transporter</fullName>
    </submittedName>
</protein>
<keyword evidence="3" id="KW-1003">Cell membrane</keyword>
<feature type="transmembrane region" description="Helical" evidence="7">
    <location>
        <begin position="51"/>
        <end position="72"/>
    </location>
</feature>
<keyword evidence="10" id="KW-1185">Reference proteome</keyword>
<feature type="transmembrane region" description="Helical" evidence="7">
    <location>
        <begin position="84"/>
        <end position="102"/>
    </location>
</feature>
<evidence type="ECO:0000256" key="1">
    <source>
        <dbReference type="ARBA" id="ARBA00004651"/>
    </source>
</evidence>